<evidence type="ECO:0000256" key="2">
    <source>
        <dbReference type="ARBA" id="ARBA00022980"/>
    </source>
</evidence>
<dbReference type="HAMAP" id="MF_00358">
    <property type="entry name" value="Ribosomal_bS21"/>
    <property type="match status" value="1"/>
</dbReference>
<sequence>MAEVIIREDESLESGLKRFKRAREKEGTVRTYKRNQFFTKPSDEKREKKKKAIRRLKKKQARSSMKRRWKS</sequence>
<dbReference type="GO" id="GO:0003735">
    <property type="term" value="F:structural constituent of ribosome"/>
    <property type="evidence" value="ECO:0007669"/>
    <property type="project" value="InterPro"/>
</dbReference>
<dbReference type="InterPro" id="IPR038380">
    <property type="entry name" value="Ribosomal_bS21_sf"/>
</dbReference>
<dbReference type="PRINTS" id="PR00976">
    <property type="entry name" value="RIBOSOMALS21"/>
</dbReference>
<dbReference type="AlphaFoldDB" id="A0A0F8YMW6"/>
<dbReference type="Pfam" id="PF01165">
    <property type="entry name" value="Ribosomal_S21"/>
    <property type="match status" value="1"/>
</dbReference>
<feature type="region of interest" description="Disordered" evidence="4">
    <location>
        <begin position="36"/>
        <end position="71"/>
    </location>
</feature>
<evidence type="ECO:0000256" key="1">
    <source>
        <dbReference type="ARBA" id="ARBA00006640"/>
    </source>
</evidence>
<dbReference type="Gene3D" id="1.20.5.1150">
    <property type="entry name" value="Ribosomal protein S8"/>
    <property type="match status" value="1"/>
</dbReference>
<dbReference type="GO" id="GO:0005840">
    <property type="term" value="C:ribosome"/>
    <property type="evidence" value="ECO:0007669"/>
    <property type="project" value="UniProtKB-KW"/>
</dbReference>
<gene>
    <name evidence="5" type="ORF">LCGC14_2877270</name>
</gene>
<name>A0A0F8YMW6_9ZZZZ</name>
<organism evidence="5">
    <name type="scientific">marine sediment metagenome</name>
    <dbReference type="NCBI Taxonomy" id="412755"/>
    <lineage>
        <taxon>unclassified sequences</taxon>
        <taxon>metagenomes</taxon>
        <taxon>ecological metagenomes</taxon>
    </lineage>
</organism>
<dbReference type="NCBIfam" id="TIGR00030">
    <property type="entry name" value="S21p"/>
    <property type="match status" value="1"/>
</dbReference>
<dbReference type="InterPro" id="IPR001911">
    <property type="entry name" value="Ribosomal_bS21"/>
</dbReference>
<keyword evidence="2" id="KW-0689">Ribosomal protein</keyword>
<accession>A0A0F8YMW6</accession>
<evidence type="ECO:0000313" key="5">
    <source>
        <dbReference type="EMBL" id="KKK75085.1"/>
    </source>
</evidence>
<comment type="caution">
    <text evidence="5">The sequence shown here is derived from an EMBL/GenBank/DDBJ whole genome shotgun (WGS) entry which is preliminary data.</text>
</comment>
<evidence type="ECO:0000256" key="4">
    <source>
        <dbReference type="SAM" id="MobiDB-lite"/>
    </source>
</evidence>
<proteinExistence type="inferred from homology"/>
<dbReference type="EMBL" id="LAZR01056020">
    <property type="protein sequence ID" value="KKK75085.1"/>
    <property type="molecule type" value="Genomic_DNA"/>
</dbReference>
<protein>
    <recommendedName>
        <fullName evidence="6">30S ribosomal protein S21</fullName>
    </recommendedName>
</protein>
<dbReference type="GO" id="GO:1990904">
    <property type="term" value="C:ribonucleoprotein complex"/>
    <property type="evidence" value="ECO:0007669"/>
    <property type="project" value="UniProtKB-KW"/>
</dbReference>
<keyword evidence="3" id="KW-0687">Ribonucleoprotein</keyword>
<dbReference type="GO" id="GO:0006412">
    <property type="term" value="P:translation"/>
    <property type="evidence" value="ECO:0007669"/>
    <property type="project" value="InterPro"/>
</dbReference>
<evidence type="ECO:0008006" key="6">
    <source>
        <dbReference type="Google" id="ProtNLM"/>
    </source>
</evidence>
<evidence type="ECO:0000256" key="3">
    <source>
        <dbReference type="ARBA" id="ARBA00023274"/>
    </source>
</evidence>
<feature type="compositionally biased region" description="Basic residues" evidence="4">
    <location>
        <begin position="47"/>
        <end position="71"/>
    </location>
</feature>
<reference evidence="5" key="1">
    <citation type="journal article" date="2015" name="Nature">
        <title>Complex archaea that bridge the gap between prokaryotes and eukaryotes.</title>
        <authorList>
            <person name="Spang A."/>
            <person name="Saw J.H."/>
            <person name="Jorgensen S.L."/>
            <person name="Zaremba-Niedzwiedzka K."/>
            <person name="Martijn J."/>
            <person name="Lind A.E."/>
            <person name="van Eijk R."/>
            <person name="Schleper C."/>
            <person name="Guy L."/>
            <person name="Ettema T.J."/>
        </authorList>
    </citation>
    <scope>NUCLEOTIDE SEQUENCE</scope>
</reference>
<comment type="similarity">
    <text evidence="1">Belongs to the bacterial ribosomal protein bS21 family.</text>
</comment>